<evidence type="ECO:0000313" key="2">
    <source>
        <dbReference type="EMBL" id="OAG34677.1"/>
    </source>
</evidence>
<dbReference type="GeneID" id="34606255"/>
<protein>
    <submittedName>
        <fullName evidence="2">Uncharacterized protein</fullName>
    </submittedName>
</protein>
<comment type="caution">
    <text evidence="2">The sequence shown here is derived from an EMBL/GenBank/DDBJ whole genome shotgun (WGS) entry which is preliminary data.</text>
</comment>
<dbReference type="EMBL" id="LVKK01000146">
    <property type="protein sequence ID" value="OAG34677.1"/>
    <property type="molecule type" value="Genomic_DNA"/>
</dbReference>
<gene>
    <name evidence="2" type="ORF">AYO21_11156</name>
</gene>
<feature type="compositionally biased region" description="Basic and acidic residues" evidence="1">
    <location>
        <begin position="1"/>
        <end position="12"/>
    </location>
</feature>
<dbReference type="OrthoDB" id="4144239at2759"/>
<evidence type="ECO:0000313" key="3">
    <source>
        <dbReference type="Proteomes" id="UP000077002"/>
    </source>
</evidence>
<feature type="region of interest" description="Disordered" evidence="1">
    <location>
        <begin position="1"/>
        <end position="153"/>
    </location>
</feature>
<sequence length="153" mass="16158">MSAFLDKLKVSKSEGMSGLGADQGALREKLEASDSLTSHAENGNEPGTHGGDEIGSGKGQELDRAPNTFGGPSFGRTSTIPRHESEALNKVDPRIGYDGDEIRQGELKQYESKYGGPSGDISDAHLRGTDMAGIGPDQSVLGQKPDFRENPQG</sequence>
<dbReference type="Proteomes" id="UP000077002">
    <property type="component" value="Unassembled WGS sequence"/>
</dbReference>
<dbReference type="RefSeq" id="XP_022506629.1">
    <property type="nucleotide sequence ID" value="XM_022661053.1"/>
</dbReference>
<proteinExistence type="predicted"/>
<accession>A0A177ERS0</accession>
<name>A0A177ERS0_9EURO</name>
<organism evidence="2 3">
    <name type="scientific">Fonsecaea monophora</name>
    <dbReference type="NCBI Taxonomy" id="254056"/>
    <lineage>
        <taxon>Eukaryota</taxon>
        <taxon>Fungi</taxon>
        <taxon>Dikarya</taxon>
        <taxon>Ascomycota</taxon>
        <taxon>Pezizomycotina</taxon>
        <taxon>Eurotiomycetes</taxon>
        <taxon>Chaetothyriomycetidae</taxon>
        <taxon>Chaetothyriales</taxon>
        <taxon>Herpotrichiellaceae</taxon>
        <taxon>Fonsecaea</taxon>
    </lineage>
</organism>
<evidence type="ECO:0000256" key="1">
    <source>
        <dbReference type="SAM" id="MobiDB-lite"/>
    </source>
</evidence>
<keyword evidence="3" id="KW-1185">Reference proteome</keyword>
<feature type="compositionally biased region" description="Basic and acidic residues" evidence="1">
    <location>
        <begin position="81"/>
        <end position="111"/>
    </location>
</feature>
<dbReference type="AlphaFoldDB" id="A0A177ERS0"/>
<reference evidence="2 3" key="1">
    <citation type="submission" date="2016-03" db="EMBL/GenBank/DDBJ databases">
        <title>Draft genome sequence of the Fonsecaea monophora CBS 269.37.</title>
        <authorList>
            <person name="Bombassaro A."/>
            <person name="Vinicius W.A."/>
            <person name="De Hoog S."/>
            <person name="Sun J."/>
            <person name="Souza E.M."/>
            <person name="Raittz R.T."/>
            <person name="Costa F."/>
            <person name="Leao A.C."/>
            <person name="Tadra-Sfeir M.Z."/>
            <person name="Baura V."/>
            <person name="Balsanelli E."/>
            <person name="Pedrosa F.O."/>
            <person name="Moreno L.F."/>
            <person name="Steffens M.B."/>
            <person name="Xi L."/>
            <person name="Bocca A.L."/>
            <person name="Felipe M.S."/>
            <person name="Teixeira M."/>
            <person name="Telles Filho F.Q."/>
            <person name="Azevedo C.M."/>
            <person name="Gomes R."/>
            <person name="Vicente V.A."/>
        </authorList>
    </citation>
    <scope>NUCLEOTIDE SEQUENCE [LARGE SCALE GENOMIC DNA]</scope>
    <source>
        <strain evidence="2 3">CBS 269.37</strain>
    </source>
</reference>